<dbReference type="Proteomes" id="UP000267978">
    <property type="component" value="Unassembled WGS sequence"/>
</dbReference>
<evidence type="ECO:0000313" key="2">
    <source>
        <dbReference type="Proteomes" id="UP000267978"/>
    </source>
</evidence>
<dbReference type="RefSeq" id="WP_057405871.1">
    <property type="nucleotide sequence ID" value="NZ_CP013183.1"/>
</dbReference>
<name>A0AB74A0V8_PSESX</name>
<dbReference type="EMBL" id="RBNO01000096">
    <property type="protein sequence ID" value="RML23268.1"/>
    <property type="molecule type" value="Genomic_DNA"/>
</dbReference>
<comment type="caution">
    <text evidence="1">The sequence shown here is derived from an EMBL/GenBank/DDBJ whole genome shotgun (WGS) entry which is preliminary data.</text>
</comment>
<evidence type="ECO:0000313" key="1">
    <source>
        <dbReference type="EMBL" id="RML23268.1"/>
    </source>
</evidence>
<gene>
    <name evidence="1" type="ORF">ALQ98_01462</name>
</gene>
<dbReference type="AlphaFoldDB" id="A0AB74A0V8"/>
<protein>
    <submittedName>
        <fullName evidence="1">Uncharacterized protein</fullName>
    </submittedName>
</protein>
<reference evidence="1 2" key="1">
    <citation type="submission" date="2018-08" db="EMBL/GenBank/DDBJ databases">
        <title>Recombination of ecologically and evolutionarily significant loci maintains genetic cohesion in the Pseudomonas syringae species complex.</title>
        <authorList>
            <person name="Dillon M."/>
            <person name="Thakur S."/>
            <person name="Almeida R.N.D."/>
            <person name="Weir B.S."/>
            <person name="Guttman D.S."/>
        </authorList>
    </citation>
    <scope>NUCLEOTIDE SEQUENCE [LARGE SCALE GENOMIC DNA]</scope>
    <source>
        <strain evidence="1 2">ICMP 3946</strain>
    </source>
</reference>
<organism evidence="1 2">
    <name type="scientific">Pseudomonas syringae pv. lapsa</name>
    <dbReference type="NCBI Taxonomy" id="199201"/>
    <lineage>
        <taxon>Bacteria</taxon>
        <taxon>Pseudomonadati</taxon>
        <taxon>Pseudomonadota</taxon>
        <taxon>Gammaproteobacteria</taxon>
        <taxon>Pseudomonadales</taxon>
        <taxon>Pseudomonadaceae</taxon>
        <taxon>Pseudomonas</taxon>
        <taxon>Pseudomonas syringae</taxon>
    </lineage>
</organism>
<sequence>MTPRQIADISVARLGLPVPTGKLVVMHVIAEALAAPETAGDFEDALVDWTATRRLESECLEALSVLLIAQARPELVNRVRAAVSRPSLASEYLVALASGAPAIVRDWRGCHSGKAPHHVDVRISEELLSSGAVVPPIFQDTVERLEEISGCPMSRQWAYEFDVLSDRFKDITDGYLSYFQSRDRSTGGQFVAGQGQLARSAFLRTLACAVELWGMPEKLAARYAYEALPADPIYLKLRPGPAPQWAQGLHHSFDDESRSSEIAVRDCLRLIEREEQGRLLHLCATVSDTELRHIELTVFGVSSPVVVADAKTGVKFHRWMVGKLAPKQDGLRALTSPFWQKNDGLDFSPAVLPLIGSHVGYLQFDYVECFPYVPFSTSSMPDLELLPAAGRLPLMSQGMHVGDFNSWYWKWQPSRPMGWASPIACYSMFSAEAAQAFEADVGAPLRYVWMVEKWTRDKAYGDWIEEREIGSLSEEAD</sequence>
<accession>A0AB74A0V8</accession>
<proteinExistence type="predicted"/>